<dbReference type="AlphaFoldDB" id="A0A7W3TA84"/>
<proteinExistence type="predicted"/>
<sequence>MVEVHGLPPNHVGVTQGRTWAEAEEMAADVISMLLDIPETSFTVDLVPADEVAAAALSELEAARAAALAAEKAEAAALRRAAEELTSRGFSVRDAGKALGISYQRVSQLAPRNKAA</sequence>
<dbReference type="Proteomes" id="UP000538929">
    <property type="component" value="Unassembled WGS sequence"/>
</dbReference>
<organism evidence="1 2">
    <name type="scientific">Streptomyces alkaliphilus</name>
    <dbReference type="NCBI Taxonomy" id="1472722"/>
    <lineage>
        <taxon>Bacteria</taxon>
        <taxon>Bacillati</taxon>
        <taxon>Actinomycetota</taxon>
        <taxon>Actinomycetes</taxon>
        <taxon>Kitasatosporales</taxon>
        <taxon>Streptomycetaceae</taxon>
        <taxon>Streptomyces</taxon>
    </lineage>
</organism>
<keyword evidence="2" id="KW-1185">Reference proteome</keyword>
<evidence type="ECO:0000313" key="1">
    <source>
        <dbReference type="EMBL" id="MBB0243141.1"/>
    </source>
</evidence>
<dbReference type="EMBL" id="VKHT01000045">
    <property type="protein sequence ID" value="MBB0243141.1"/>
    <property type="molecule type" value="Genomic_DNA"/>
</dbReference>
<accession>A0A7W3TA84</accession>
<name>A0A7W3TA84_9ACTN</name>
<comment type="caution">
    <text evidence="1">The sequence shown here is derived from an EMBL/GenBank/DDBJ whole genome shotgun (WGS) entry which is preliminary data.</text>
</comment>
<protein>
    <submittedName>
        <fullName evidence="1">Type II toxin-antitoxin system HicB family antitoxin</fullName>
    </submittedName>
</protein>
<evidence type="ECO:0000313" key="2">
    <source>
        <dbReference type="Proteomes" id="UP000538929"/>
    </source>
</evidence>
<reference evidence="2" key="1">
    <citation type="submission" date="2019-10" db="EMBL/GenBank/DDBJ databases">
        <title>Streptomyces sp. nov., a novel actinobacterium isolated from alkaline environment.</title>
        <authorList>
            <person name="Golinska P."/>
        </authorList>
    </citation>
    <scope>NUCLEOTIDE SEQUENCE [LARGE SCALE GENOMIC DNA]</scope>
    <source>
        <strain evidence="2">DSM 42118</strain>
    </source>
</reference>
<gene>
    <name evidence="1" type="ORF">FNQ90_03190</name>
</gene>